<dbReference type="SUPFAM" id="SSF49785">
    <property type="entry name" value="Galactose-binding domain-like"/>
    <property type="match status" value="1"/>
</dbReference>
<accession>A0A936ZQ39</accession>
<feature type="domain" description="PKD" evidence="1">
    <location>
        <begin position="61"/>
        <end position="114"/>
    </location>
</feature>
<dbReference type="Gene3D" id="2.60.120.260">
    <property type="entry name" value="Galactose-binding domain-like"/>
    <property type="match status" value="3"/>
</dbReference>
<reference evidence="2" key="1">
    <citation type="submission" date="2021-01" db="EMBL/GenBank/DDBJ databases">
        <authorList>
            <person name="Zhong Y.L."/>
        </authorList>
    </citation>
    <scope>NUCLEOTIDE SEQUENCE</scope>
    <source>
        <strain evidence="2">KCTC 23302</strain>
    </source>
</reference>
<dbReference type="InterPro" id="IPR000601">
    <property type="entry name" value="PKD_dom"/>
</dbReference>
<protein>
    <submittedName>
        <fullName evidence="2">PKD domain-containing protein</fullName>
    </submittedName>
</protein>
<sequence>MGRFIKKSKGVWLLVVVITFFGCEDDDDANLPQVLASFAQTINEDTGRVSFLNLSENADRYTWDFGDGTTSTEINPIKTFPTGSYTVVLTAKNTAGAENTFEDDIFINIPLPITLPVSFDDTNVDYEVSTFGGAAFAIVENPDPTGANPDVSNVGEITNSGAVFEGFFFSLGDPIDLTEQKSVKALFWSDTPIDVLLKLEDGTGPDVETTASHGGTGWEEIYFTFNSSDGFSRFTMFVDGPGTAAGTFYVDDIEQVSGMVADPCTPETSQSLDASDFNLTFQTDPTASISSFDAGLSWVDNPDFDNNVNKSCKVGQIDRSGAALFANNQIDFTTKFDFNANAGFKLKVWSPNVGTNVLVKLEDKTNNMINVEVGAVTSIASGWEELTFNFASSESGKYDKIILFFELNTNTTETYFIDDFRLFSSGGGGGCPAPPAGELLSNGGFEANGGDGVCWQLNAGGTNIPTVTNTDANTGTYSVKITTGPVPNHVPNIKMERFAPSVAGSKTIEVSFKYKITTAFVDGSILQVLAFSESSGGAVPHDLGNAADTGTIGGWLTYSQTFVTDAAVDEGLSLLIQATCGGAATCAGEVFIDDVVAKEL</sequence>
<dbReference type="InterPro" id="IPR035986">
    <property type="entry name" value="PKD_dom_sf"/>
</dbReference>
<evidence type="ECO:0000313" key="2">
    <source>
        <dbReference type="EMBL" id="MBL0682237.1"/>
    </source>
</evidence>
<organism evidence="2 3">
    <name type="scientific">Aquimarina mytili</name>
    <dbReference type="NCBI Taxonomy" id="874423"/>
    <lineage>
        <taxon>Bacteria</taxon>
        <taxon>Pseudomonadati</taxon>
        <taxon>Bacteroidota</taxon>
        <taxon>Flavobacteriia</taxon>
        <taxon>Flavobacteriales</taxon>
        <taxon>Flavobacteriaceae</taxon>
        <taxon>Aquimarina</taxon>
    </lineage>
</organism>
<dbReference type="PROSITE" id="PS50093">
    <property type="entry name" value="PKD"/>
    <property type="match status" value="1"/>
</dbReference>
<proteinExistence type="predicted"/>
<dbReference type="PROSITE" id="PS51257">
    <property type="entry name" value="PROKAR_LIPOPROTEIN"/>
    <property type="match status" value="1"/>
</dbReference>
<dbReference type="SMART" id="SM00089">
    <property type="entry name" value="PKD"/>
    <property type="match status" value="1"/>
</dbReference>
<comment type="caution">
    <text evidence="2">The sequence shown here is derived from an EMBL/GenBank/DDBJ whole genome shotgun (WGS) entry which is preliminary data.</text>
</comment>
<dbReference type="InterPro" id="IPR013783">
    <property type="entry name" value="Ig-like_fold"/>
</dbReference>
<dbReference type="AlphaFoldDB" id="A0A936ZQ39"/>
<evidence type="ECO:0000259" key="1">
    <source>
        <dbReference type="PROSITE" id="PS50093"/>
    </source>
</evidence>
<keyword evidence="3" id="KW-1185">Reference proteome</keyword>
<dbReference type="EMBL" id="JAERQJ010000001">
    <property type="protein sequence ID" value="MBL0682237.1"/>
    <property type="molecule type" value="Genomic_DNA"/>
</dbReference>
<gene>
    <name evidence="2" type="ORF">JJQ60_01785</name>
</gene>
<dbReference type="SUPFAM" id="SSF49299">
    <property type="entry name" value="PKD domain"/>
    <property type="match status" value="1"/>
</dbReference>
<name>A0A936ZQ39_9FLAO</name>
<evidence type="ECO:0000313" key="3">
    <source>
        <dbReference type="Proteomes" id="UP000651057"/>
    </source>
</evidence>
<dbReference type="InterPro" id="IPR022409">
    <property type="entry name" value="PKD/Chitinase_dom"/>
</dbReference>
<dbReference type="CDD" id="cd00146">
    <property type="entry name" value="PKD"/>
    <property type="match status" value="1"/>
</dbReference>
<dbReference type="Gene3D" id="2.60.40.10">
    <property type="entry name" value="Immunoglobulins"/>
    <property type="match status" value="1"/>
</dbReference>
<dbReference type="Proteomes" id="UP000651057">
    <property type="component" value="Unassembled WGS sequence"/>
</dbReference>
<dbReference type="RefSeq" id="WP_201916234.1">
    <property type="nucleotide sequence ID" value="NZ_BAABAX010000001.1"/>
</dbReference>
<dbReference type="InterPro" id="IPR008979">
    <property type="entry name" value="Galactose-bd-like_sf"/>
</dbReference>
<dbReference type="Pfam" id="PF18911">
    <property type="entry name" value="PKD_4"/>
    <property type="match status" value="1"/>
</dbReference>